<dbReference type="PANTHER" id="PTHR40940">
    <property type="entry name" value="PROTEIN BATD-RELATED"/>
    <property type="match status" value="1"/>
</dbReference>
<feature type="signal peptide" evidence="2">
    <location>
        <begin position="1"/>
        <end position="22"/>
    </location>
</feature>
<gene>
    <name evidence="3" type="ORF">SAMN06296036_10753</name>
</gene>
<keyword evidence="1" id="KW-1133">Transmembrane helix</keyword>
<evidence type="ECO:0000256" key="1">
    <source>
        <dbReference type="SAM" id="Phobius"/>
    </source>
</evidence>
<sequence length="579" mass="64438">MAMIGNLIFLIGTMLVSASLQAGVLTGSLDRTEGTTEDQFQYTLVVQGNATGAPEFPDVPGLSVTNAGTSRFEQFINGRRSSEVRYTYILEPQRAGTFKIPAIELLLDGRLEKTLPLTIKVRELTMAVRRQRSIYAEQSLSKDELFQGETAILSVQLFSRYEMQNAPEFHPQIPSGMRAEPLGEPKVDVRERDDKQFQVVEQKYLLVIDQAGDLTVPPTRVIAYLPTGRRGFFQPSIRKELVPSNDIELKVKPLPAAGRSKDFSGLVGTFKLKTEVEKRQVKTGENVVVSLKLEGNGETKAMADPVLDFQSSAAFKVYKDKAVDELELLGAEIRAEKTFNYALVPNRVGQVPLGAVNIQYFDPDSKSYRWLREDLGSLDVSQGTVPAPVGGSNAASVVETQPDTREQVKVLGTDIIGLHSPDELLNNDKLNTTTMALGMLVMILSLLSIPAVLAYQSWNSNDAEKLRRRRYSQAFRYFQKERSRVNQALEESPVKGVMEVQDCFRKYLGNKLDVKGKALTEKDISKRLQDRGISSETVGAAVTLFREMDRVRYSKAEPENVTALVAKTDEIVKTLEKQC</sequence>
<dbReference type="Proteomes" id="UP000192907">
    <property type="component" value="Unassembled WGS sequence"/>
</dbReference>
<dbReference type="EMBL" id="FWZT01000007">
    <property type="protein sequence ID" value="SMF20705.1"/>
    <property type="molecule type" value="Genomic_DNA"/>
</dbReference>
<keyword evidence="1" id="KW-0472">Membrane</keyword>
<keyword evidence="4" id="KW-1185">Reference proteome</keyword>
<dbReference type="RefSeq" id="WP_159455296.1">
    <property type="nucleotide sequence ID" value="NZ_FWZT01000007.1"/>
</dbReference>
<keyword evidence="1" id="KW-0812">Transmembrane</keyword>
<protein>
    <submittedName>
        <fullName evidence="3">Oxygen tolerance</fullName>
    </submittedName>
</protein>
<name>A0A1Y6BTM0_9BACT</name>
<evidence type="ECO:0000313" key="4">
    <source>
        <dbReference type="Proteomes" id="UP000192907"/>
    </source>
</evidence>
<feature type="chain" id="PRO_5012011951" evidence="2">
    <location>
        <begin position="23"/>
        <end position="579"/>
    </location>
</feature>
<dbReference type="STRING" id="1513793.SAMN06296036_10753"/>
<dbReference type="Pfam" id="PF13584">
    <property type="entry name" value="BatD"/>
    <property type="match status" value="2"/>
</dbReference>
<proteinExistence type="predicted"/>
<dbReference type="AlphaFoldDB" id="A0A1Y6BTM0"/>
<reference evidence="4" key="1">
    <citation type="submission" date="2017-04" db="EMBL/GenBank/DDBJ databases">
        <authorList>
            <person name="Varghese N."/>
            <person name="Submissions S."/>
        </authorList>
    </citation>
    <scope>NUCLEOTIDE SEQUENCE [LARGE SCALE GENOMIC DNA]</scope>
    <source>
        <strain evidence="4">RKEM611</strain>
    </source>
</reference>
<organism evidence="3 4">
    <name type="scientific">Pseudobacteriovorax antillogorgiicola</name>
    <dbReference type="NCBI Taxonomy" id="1513793"/>
    <lineage>
        <taxon>Bacteria</taxon>
        <taxon>Pseudomonadati</taxon>
        <taxon>Bdellovibrionota</taxon>
        <taxon>Oligoflexia</taxon>
        <taxon>Oligoflexales</taxon>
        <taxon>Pseudobacteriovoracaceae</taxon>
        <taxon>Pseudobacteriovorax</taxon>
    </lineage>
</organism>
<dbReference type="InterPro" id="IPR025738">
    <property type="entry name" value="BatD"/>
</dbReference>
<dbReference type="PANTHER" id="PTHR40940:SF2">
    <property type="entry name" value="BATD"/>
    <property type="match status" value="1"/>
</dbReference>
<evidence type="ECO:0000313" key="3">
    <source>
        <dbReference type="EMBL" id="SMF20705.1"/>
    </source>
</evidence>
<feature type="transmembrane region" description="Helical" evidence="1">
    <location>
        <begin position="435"/>
        <end position="458"/>
    </location>
</feature>
<evidence type="ECO:0000256" key="2">
    <source>
        <dbReference type="SAM" id="SignalP"/>
    </source>
</evidence>
<keyword evidence="2" id="KW-0732">Signal</keyword>
<accession>A0A1Y6BTM0</accession>